<dbReference type="Gene3D" id="3.30.60.30">
    <property type="match status" value="1"/>
</dbReference>
<dbReference type="Pfam" id="PF07648">
    <property type="entry name" value="Kazal_2"/>
    <property type="match status" value="2"/>
</dbReference>
<keyword evidence="4" id="KW-1185">Reference proteome</keyword>
<evidence type="ECO:0000256" key="1">
    <source>
        <dbReference type="SAM" id="MobiDB-lite"/>
    </source>
</evidence>
<evidence type="ECO:0000259" key="2">
    <source>
        <dbReference type="PROSITE" id="PS51465"/>
    </source>
</evidence>
<dbReference type="PROSITE" id="PS51465">
    <property type="entry name" value="KAZAL_2"/>
    <property type="match status" value="1"/>
</dbReference>
<dbReference type="Proteomes" id="UP001487740">
    <property type="component" value="Unassembled WGS sequence"/>
</dbReference>
<protein>
    <recommendedName>
        <fullName evidence="2">Kazal-like domain-containing protein</fullName>
    </recommendedName>
</protein>
<proteinExistence type="predicted"/>
<organism evidence="3 4">
    <name type="scientific">Scylla paramamosain</name>
    <name type="common">Mud crab</name>
    <dbReference type="NCBI Taxonomy" id="85552"/>
    <lineage>
        <taxon>Eukaryota</taxon>
        <taxon>Metazoa</taxon>
        <taxon>Ecdysozoa</taxon>
        <taxon>Arthropoda</taxon>
        <taxon>Crustacea</taxon>
        <taxon>Multicrustacea</taxon>
        <taxon>Malacostraca</taxon>
        <taxon>Eumalacostraca</taxon>
        <taxon>Eucarida</taxon>
        <taxon>Decapoda</taxon>
        <taxon>Pleocyemata</taxon>
        <taxon>Brachyura</taxon>
        <taxon>Eubrachyura</taxon>
        <taxon>Portunoidea</taxon>
        <taxon>Portunidae</taxon>
        <taxon>Portuninae</taxon>
        <taxon>Scylla</taxon>
    </lineage>
</organism>
<feature type="domain" description="Kazal-like" evidence="2">
    <location>
        <begin position="79"/>
        <end position="141"/>
    </location>
</feature>
<reference evidence="3 4" key="1">
    <citation type="submission" date="2023-03" db="EMBL/GenBank/DDBJ databases">
        <title>High-quality genome of Scylla paramamosain provides insights in environmental adaptation.</title>
        <authorList>
            <person name="Zhang L."/>
        </authorList>
    </citation>
    <scope>NUCLEOTIDE SEQUENCE [LARGE SCALE GENOMIC DNA]</scope>
    <source>
        <strain evidence="3">LZ_2023a</strain>
        <tissue evidence="3">Muscle</tissue>
    </source>
</reference>
<sequence length="229" mass="25101">MARSLLNDQHGNTKLVHKCGGTLLREHEFAETRGGIAGVTRDQQFTVATVLFLQSEGAQNMRHFILLSAVVVMVAAMPGLKDASCSSHCLVEKQQTRVCGSDNNIYNNLCALDYQKCSDATLTQLDEAACKKLLKEKRCRQSCVQTKPTILCGADGMLYSDCELEAKRCNEPDFQADDNLKACPGHHPEGKSEEVLVRNLKMTSVEQTGMGKKGKVLDTNDGPVVKPEK</sequence>
<dbReference type="SUPFAM" id="SSF100895">
    <property type="entry name" value="Kazal-type serine protease inhibitors"/>
    <property type="match status" value="1"/>
</dbReference>
<gene>
    <name evidence="3" type="ORF">O3P69_010463</name>
</gene>
<accession>A0AAW0TSL2</accession>
<dbReference type="InterPro" id="IPR036058">
    <property type="entry name" value="Kazal_dom_sf"/>
</dbReference>
<dbReference type="SMART" id="SM00280">
    <property type="entry name" value="KAZAL"/>
    <property type="match status" value="1"/>
</dbReference>
<dbReference type="EMBL" id="JARAKH010000025">
    <property type="protein sequence ID" value="KAK8390763.1"/>
    <property type="molecule type" value="Genomic_DNA"/>
</dbReference>
<dbReference type="InterPro" id="IPR002350">
    <property type="entry name" value="Kazal_dom"/>
</dbReference>
<comment type="caution">
    <text evidence="3">The sequence shown here is derived from an EMBL/GenBank/DDBJ whole genome shotgun (WGS) entry which is preliminary data.</text>
</comment>
<name>A0AAW0TSL2_SCYPA</name>
<evidence type="ECO:0000313" key="4">
    <source>
        <dbReference type="Proteomes" id="UP001487740"/>
    </source>
</evidence>
<dbReference type="AlphaFoldDB" id="A0AAW0TSL2"/>
<feature type="region of interest" description="Disordered" evidence="1">
    <location>
        <begin position="207"/>
        <end position="229"/>
    </location>
</feature>
<dbReference type="CDD" id="cd00104">
    <property type="entry name" value="KAZAL_FS"/>
    <property type="match status" value="1"/>
</dbReference>
<evidence type="ECO:0000313" key="3">
    <source>
        <dbReference type="EMBL" id="KAK8390763.1"/>
    </source>
</evidence>